<sequence length="628" mass="68954">MDKEIELLLSDLSDSPTELSEKNKKKIHTYIPVPFDFEILWADINSFGGFPSGVVLTNKGLVLKAPRPTFKDKKKERDKEKIYRIPYQIILWDYFDPTDYKIEKSVEGNSFTFKQDGKILSVFQDASLYKFLTRYSDYLARIDDYTNLMVENAVWSEVENLNMENAAFNAAYGENQSKTGHGIYAEEVGSVLDKLSGEKSTVVGRDNAKNGPDKIVNGSPVQCKFCKSAGSSVGACFKKNPETGKLEYRYFEAKTGAPMKVEVPADQYEKAVEAMKQRILNNQVPGVNDPEKASELIRKSKLTYAQAKNLAKAGTFESLTYDAATGAINCGFAAGISSLASFGMTYWQTSDIEKSKDAAVDTAIGVFGPALAASIITNQIARTGLSNALKPASQKIANKIGTKTVQKLINARRALIGKGKIYGSAANKSFAKALRSNVIVEGVSFVAFSIPDTYRVFSKKISGAQYTKNMLSSFGSLLGGIASTYGAGVAAGKVGEKIGKKVNKKVGAVIGFVAGAGGGMVAGFAVKKLSDMFKEDDCIITARMFNAVVVNMAIEYMLDEAECDELIKILDSNSKEISKMQIKILKSERQYFEIKQFLESYYETVVVKRKRIDSDLENKALNYAFEEE</sequence>
<evidence type="ECO:0000256" key="1">
    <source>
        <dbReference type="SAM" id="Phobius"/>
    </source>
</evidence>
<keyword evidence="3" id="KW-1185">Reference proteome</keyword>
<protein>
    <submittedName>
        <fullName evidence="2">Uncharacterized protein</fullName>
    </submittedName>
</protein>
<keyword evidence="1" id="KW-0812">Transmembrane</keyword>
<evidence type="ECO:0000313" key="3">
    <source>
        <dbReference type="Proteomes" id="UP000054874"/>
    </source>
</evidence>
<dbReference type="RefSeq" id="WP_058354239.1">
    <property type="nucleotide sequence ID" value="NZ_CABMMD010000217.1"/>
</dbReference>
<dbReference type="EMBL" id="LNAM01000217">
    <property type="protein sequence ID" value="KSV57524.1"/>
    <property type="molecule type" value="Genomic_DNA"/>
</dbReference>
<feature type="transmembrane region" description="Helical" evidence="1">
    <location>
        <begin position="506"/>
        <end position="526"/>
    </location>
</feature>
<dbReference type="AlphaFoldDB" id="A0A0V8QAK1"/>
<comment type="caution">
    <text evidence="2">The sequence shown here is derived from an EMBL/GenBank/DDBJ whole genome shotgun (WGS) entry which is preliminary data.</text>
</comment>
<name>A0A0V8QAK1_9FIRM</name>
<proteinExistence type="predicted"/>
<gene>
    <name evidence="2" type="ORF">ASU35_16160</name>
</gene>
<dbReference type="STRING" id="290052.ASU35_16160"/>
<keyword evidence="1" id="KW-0472">Membrane</keyword>
<dbReference type="OrthoDB" id="3196385at2"/>
<keyword evidence="1" id="KW-1133">Transmembrane helix</keyword>
<organism evidence="2 3">
    <name type="scientific">Acetivibrio ethanolgignens</name>
    <dbReference type="NCBI Taxonomy" id="290052"/>
    <lineage>
        <taxon>Bacteria</taxon>
        <taxon>Bacillati</taxon>
        <taxon>Bacillota</taxon>
        <taxon>Clostridia</taxon>
        <taxon>Eubacteriales</taxon>
        <taxon>Oscillospiraceae</taxon>
        <taxon>Acetivibrio</taxon>
    </lineage>
</organism>
<evidence type="ECO:0000313" key="2">
    <source>
        <dbReference type="EMBL" id="KSV57524.1"/>
    </source>
</evidence>
<accession>A0A0V8QAK1</accession>
<dbReference type="Proteomes" id="UP000054874">
    <property type="component" value="Unassembled WGS sequence"/>
</dbReference>
<reference evidence="2 3" key="1">
    <citation type="submission" date="2015-11" db="EMBL/GenBank/DDBJ databases">
        <title>Butyribacter intestini gen. nov., sp. nov., a butyric acid-producing bacterium of the family Lachnospiraceae isolated from the human faeces.</title>
        <authorList>
            <person name="Zou Y."/>
            <person name="Xue W."/>
            <person name="Luo G."/>
            <person name="Lv M."/>
        </authorList>
    </citation>
    <scope>NUCLEOTIDE SEQUENCE [LARGE SCALE GENOMIC DNA]</scope>
    <source>
        <strain evidence="2 3">ACET-33324</strain>
    </source>
</reference>